<dbReference type="Proteomes" id="UP001203136">
    <property type="component" value="Unassembled WGS sequence"/>
</dbReference>
<name>A0AAW5F274_CLOSY</name>
<dbReference type="PROSITE" id="PS50931">
    <property type="entry name" value="HTH_LYSR"/>
    <property type="match status" value="1"/>
</dbReference>
<dbReference type="SUPFAM" id="SSF53850">
    <property type="entry name" value="Periplasmic binding protein-like II"/>
    <property type="match status" value="1"/>
</dbReference>
<gene>
    <name evidence="6" type="ORF">K5I21_11630</name>
</gene>
<evidence type="ECO:0000256" key="2">
    <source>
        <dbReference type="ARBA" id="ARBA00023015"/>
    </source>
</evidence>
<dbReference type="Pfam" id="PF00126">
    <property type="entry name" value="HTH_1"/>
    <property type="match status" value="1"/>
</dbReference>
<comment type="similarity">
    <text evidence="1">Belongs to the LysR transcriptional regulatory family.</text>
</comment>
<reference evidence="6" key="1">
    <citation type="journal article" date="2022" name="Cell Host Microbe">
        <title>Colonization of the live biotherapeutic product VE303 and modulation of the microbiota and metabolites in healthy volunteers.</title>
        <authorList>
            <person name="Dsouza M."/>
            <person name="Menon R."/>
            <person name="Crossette E."/>
            <person name="Bhattarai S.K."/>
            <person name="Schneider J."/>
            <person name="Kim Y.G."/>
            <person name="Reddy S."/>
            <person name="Caballero S."/>
            <person name="Felix C."/>
            <person name="Cornacchione L."/>
            <person name="Hendrickson J."/>
            <person name="Watson A.R."/>
            <person name="Minot S.S."/>
            <person name="Greenfield N."/>
            <person name="Schopf L."/>
            <person name="Szabady R."/>
            <person name="Patarroyo J."/>
            <person name="Smith W."/>
            <person name="Harrison P."/>
            <person name="Kuijper E.J."/>
            <person name="Kelly C.P."/>
            <person name="Olle B."/>
            <person name="Bobilev D."/>
            <person name="Silber J.L."/>
            <person name="Bucci V."/>
            <person name="Roberts B."/>
            <person name="Faith J."/>
            <person name="Norman J.M."/>
        </authorList>
    </citation>
    <scope>NUCLEOTIDE SEQUENCE</scope>
    <source>
        <strain evidence="6">VE303-04</strain>
    </source>
</reference>
<dbReference type="RefSeq" id="WP_024738327.1">
    <property type="nucleotide sequence ID" value="NZ_JADMOJ010000032.1"/>
</dbReference>
<protein>
    <submittedName>
        <fullName evidence="6">LysR family transcriptional regulator</fullName>
    </submittedName>
</protein>
<comment type="caution">
    <text evidence="6">The sequence shown here is derived from an EMBL/GenBank/DDBJ whole genome shotgun (WGS) entry which is preliminary data.</text>
</comment>
<dbReference type="Gene3D" id="3.40.190.10">
    <property type="entry name" value="Periplasmic binding protein-like II"/>
    <property type="match status" value="2"/>
</dbReference>
<dbReference type="PANTHER" id="PTHR30126:SF40">
    <property type="entry name" value="HTH-TYPE TRANSCRIPTIONAL REGULATOR GLTR"/>
    <property type="match status" value="1"/>
</dbReference>
<sequence length="300" mass="34214">MNQAEVDAFLAIVESGSLTRAAQKLYLTQSTLSSRLDCLEKELGAPLLIRKKGIRRVELTEAGKKMVPVAKKWKKLCQETKEIIWKEDRQTMFLSTIQSVQTYLMGPVYREFLDRADNCDMCILALDSGDTYKLIESGELEAGLIANPGYSRTVASIPLFQEPMCFVCGAGSSYSGPVHPASLSVRNEIYLEWHPEFVLWHTYWFGDGRRCRVETDNMQLLEQLIEQDEYWSVLPKSAALSMEGRMDVRILPIEDGPEDRVVYLLLKHKEDCPPSVRILLQMLKEYLEKLGILWIGEGKI</sequence>
<dbReference type="AlphaFoldDB" id="A0AAW5F274"/>
<dbReference type="InterPro" id="IPR005119">
    <property type="entry name" value="LysR_subst-bd"/>
</dbReference>
<keyword evidence="2" id="KW-0805">Transcription regulation</keyword>
<dbReference type="InterPro" id="IPR036388">
    <property type="entry name" value="WH-like_DNA-bd_sf"/>
</dbReference>
<evidence type="ECO:0000313" key="7">
    <source>
        <dbReference type="Proteomes" id="UP001203136"/>
    </source>
</evidence>
<organism evidence="6 7">
    <name type="scientific">Clostridium symbiosum</name>
    <name type="common">Bacteroides symbiosus</name>
    <dbReference type="NCBI Taxonomy" id="1512"/>
    <lineage>
        <taxon>Bacteria</taxon>
        <taxon>Bacillati</taxon>
        <taxon>Bacillota</taxon>
        <taxon>Clostridia</taxon>
        <taxon>Lachnospirales</taxon>
        <taxon>Lachnospiraceae</taxon>
        <taxon>Otoolea</taxon>
    </lineage>
</organism>
<dbReference type="SUPFAM" id="SSF46785">
    <property type="entry name" value="Winged helix' DNA-binding domain"/>
    <property type="match status" value="1"/>
</dbReference>
<accession>A0AAW5F274</accession>
<dbReference type="GO" id="GO:0003700">
    <property type="term" value="F:DNA-binding transcription factor activity"/>
    <property type="evidence" value="ECO:0007669"/>
    <property type="project" value="InterPro"/>
</dbReference>
<proteinExistence type="inferred from homology"/>
<dbReference type="InterPro" id="IPR036390">
    <property type="entry name" value="WH_DNA-bd_sf"/>
</dbReference>
<keyword evidence="4" id="KW-0804">Transcription</keyword>
<dbReference type="GO" id="GO:0000976">
    <property type="term" value="F:transcription cis-regulatory region binding"/>
    <property type="evidence" value="ECO:0007669"/>
    <property type="project" value="TreeGrafter"/>
</dbReference>
<keyword evidence="3" id="KW-0238">DNA-binding</keyword>
<dbReference type="Gene3D" id="1.10.10.10">
    <property type="entry name" value="Winged helix-like DNA-binding domain superfamily/Winged helix DNA-binding domain"/>
    <property type="match status" value="1"/>
</dbReference>
<dbReference type="EMBL" id="JAINVB010000001">
    <property type="protein sequence ID" value="MCK0086510.1"/>
    <property type="molecule type" value="Genomic_DNA"/>
</dbReference>
<dbReference type="CDD" id="cd05466">
    <property type="entry name" value="PBP2_LTTR_substrate"/>
    <property type="match status" value="1"/>
</dbReference>
<evidence type="ECO:0000256" key="3">
    <source>
        <dbReference type="ARBA" id="ARBA00023125"/>
    </source>
</evidence>
<evidence type="ECO:0000313" key="6">
    <source>
        <dbReference type="EMBL" id="MCK0086510.1"/>
    </source>
</evidence>
<evidence type="ECO:0000256" key="1">
    <source>
        <dbReference type="ARBA" id="ARBA00009437"/>
    </source>
</evidence>
<feature type="domain" description="HTH lysR-type" evidence="5">
    <location>
        <begin position="1"/>
        <end position="60"/>
    </location>
</feature>
<dbReference type="Pfam" id="PF03466">
    <property type="entry name" value="LysR_substrate"/>
    <property type="match status" value="1"/>
</dbReference>
<evidence type="ECO:0000259" key="5">
    <source>
        <dbReference type="PROSITE" id="PS50931"/>
    </source>
</evidence>
<evidence type="ECO:0000256" key="4">
    <source>
        <dbReference type="ARBA" id="ARBA00023163"/>
    </source>
</evidence>
<dbReference type="PRINTS" id="PR00039">
    <property type="entry name" value="HTHLYSR"/>
</dbReference>
<dbReference type="PANTHER" id="PTHR30126">
    <property type="entry name" value="HTH-TYPE TRANSCRIPTIONAL REGULATOR"/>
    <property type="match status" value="1"/>
</dbReference>
<dbReference type="InterPro" id="IPR000847">
    <property type="entry name" value="LysR_HTH_N"/>
</dbReference>